<evidence type="ECO:0000256" key="3">
    <source>
        <dbReference type="ARBA" id="ARBA00022525"/>
    </source>
</evidence>
<dbReference type="Ensembl" id="ENSPCET00000019325.1">
    <property type="protein sequence ID" value="ENSPCEP00000018695.1"/>
    <property type="gene ID" value="ENSPCEG00000014545.1"/>
</dbReference>
<dbReference type="InterPro" id="IPR033906">
    <property type="entry name" value="Lipase_N"/>
</dbReference>
<keyword evidence="3 6" id="KW-0964">Secreted</keyword>
<dbReference type="Gene3D" id="3.40.50.1820">
    <property type="entry name" value="alpha/beta hydrolase"/>
    <property type="match status" value="1"/>
</dbReference>
<reference evidence="8" key="1">
    <citation type="submission" date="2025-08" db="UniProtKB">
        <authorList>
            <consortium name="Ensembl"/>
        </authorList>
    </citation>
    <scope>IDENTIFICATION</scope>
</reference>
<dbReference type="EC" id="3.1.1.3" evidence="6"/>
<evidence type="ECO:0000256" key="6">
    <source>
        <dbReference type="RuleBase" id="RU362046"/>
    </source>
</evidence>
<comment type="similarity">
    <text evidence="2 5">Belongs to the AB hydrolase superfamily. Lipase family.</text>
</comment>
<evidence type="ECO:0000313" key="9">
    <source>
        <dbReference type="Proteomes" id="UP000694393"/>
    </source>
</evidence>
<dbReference type="GO" id="GO:0016042">
    <property type="term" value="P:lipid catabolic process"/>
    <property type="evidence" value="ECO:0007669"/>
    <property type="project" value="UniProtKB-KW"/>
</dbReference>
<dbReference type="PANTHER" id="PTHR11610:SF100">
    <property type="entry name" value="PANCREATIC LIPASE-RELATED PROTEIN 3"/>
    <property type="match status" value="1"/>
</dbReference>
<dbReference type="InterPro" id="IPR000734">
    <property type="entry name" value="TAG_lipase"/>
</dbReference>
<keyword evidence="9" id="KW-1185">Reference proteome</keyword>
<dbReference type="FunFam" id="3.40.50.1820:FF:000033">
    <property type="entry name" value="Pancreatic triacylglycerol lipase"/>
    <property type="match status" value="1"/>
</dbReference>
<dbReference type="PRINTS" id="PR00821">
    <property type="entry name" value="TAGLIPASE"/>
</dbReference>
<name>A0A8C8SGH1_9SAUR</name>
<dbReference type="GO" id="GO:0005576">
    <property type="term" value="C:extracellular region"/>
    <property type="evidence" value="ECO:0007669"/>
    <property type="project" value="UniProtKB-SubCell"/>
</dbReference>
<dbReference type="SUPFAM" id="SSF53474">
    <property type="entry name" value="alpha/beta-Hydrolases"/>
    <property type="match status" value="1"/>
</dbReference>
<proteinExistence type="inferred from homology"/>
<evidence type="ECO:0000256" key="4">
    <source>
        <dbReference type="ARBA" id="ARBA00023157"/>
    </source>
</evidence>
<comment type="subcellular location">
    <subcellularLocation>
        <location evidence="1 6">Secreted</location>
    </subcellularLocation>
</comment>
<dbReference type="GO" id="GO:0004465">
    <property type="term" value="F:lipoprotein lipase activity"/>
    <property type="evidence" value="ECO:0007669"/>
    <property type="project" value="TreeGrafter"/>
</dbReference>
<keyword evidence="4 6" id="KW-1015">Disulfide bond</keyword>
<reference evidence="8" key="2">
    <citation type="submission" date="2025-09" db="UniProtKB">
        <authorList>
            <consortium name="Ensembl"/>
        </authorList>
    </citation>
    <scope>IDENTIFICATION</scope>
</reference>
<dbReference type="InterPro" id="IPR002331">
    <property type="entry name" value="Lipase_panc"/>
</dbReference>
<feature type="domain" description="Lipase" evidence="7">
    <location>
        <begin position="5"/>
        <end position="328"/>
    </location>
</feature>
<dbReference type="InterPro" id="IPR029058">
    <property type="entry name" value="AB_hydrolase_fold"/>
</dbReference>
<dbReference type="CDD" id="cd00707">
    <property type="entry name" value="Pancreat_lipase_like"/>
    <property type="match status" value="1"/>
</dbReference>
<dbReference type="PANTHER" id="PTHR11610">
    <property type="entry name" value="LIPASE"/>
    <property type="match status" value="1"/>
</dbReference>
<evidence type="ECO:0000256" key="5">
    <source>
        <dbReference type="RuleBase" id="RU004262"/>
    </source>
</evidence>
<keyword evidence="6" id="KW-0443">Lipid metabolism</keyword>
<accession>A0A8C8SGH1</accession>
<sequence>LLPSKEVCYKRLGCFSDNPPWTGMPGRLLAGLPDSPDSINISFNLYTMETGNNSQVISAIKPSTIEDSHFSSYRKTHFIVHGFDSSAKFAWVVQMCVRLVKVEDANCIAVDWADGARDRYINAVNNVRVVGAEIAYFINTLKKMFQYSPSHIHIIGHSLGAHAAGDAGRRIRGIRRITGLDPAGPFFEGTPPIVRLDPSDARFVDVIHRFGMVNTTGHLDFYPNGGSIMPGCNELVIPETKKELQALSNYLPTCDHSRSHQFYFHSILHPNGFLGYPCRTYEFFQSGTCFPCPREGCPMMGHYADQFPAKLEKRNQKYFLNTGALPPFTSKCSVAFNKQSGV</sequence>
<evidence type="ECO:0000256" key="2">
    <source>
        <dbReference type="ARBA" id="ARBA00010701"/>
    </source>
</evidence>
<dbReference type="AlphaFoldDB" id="A0A8C8SGH1"/>
<keyword evidence="6" id="KW-0442">Lipid degradation</keyword>
<dbReference type="PRINTS" id="PR00823">
    <property type="entry name" value="PANCLIPASE"/>
</dbReference>
<dbReference type="Pfam" id="PF00151">
    <property type="entry name" value="Lipase"/>
    <property type="match status" value="1"/>
</dbReference>
<dbReference type="InterPro" id="IPR013818">
    <property type="entry name" value="Lipase"/>
</dbReference>
<evidence type="ECO:0000256" key="1">
    <source>
        <dbReference type="ARBA" id="ARBA00004613"/>
    </source>
</evidence>
<comment type="catalytic activity">
    <reaction evidence="6">
        <text>a triacylglycerol + H2O = a diacylglycerol + a fatty acid + H(+)</text>
        <dbReference type="Rhea" id="RHEA:12044"/>
        <dbReference type="ChEBI" id="CHEBI:15377"/>
        <dbReference type="ChEBI" id="CHEBI:15378"/>
        <dbReference type="ChEBI" id="CHEBI:17855"/>
        <dbReference type="ChEBI" id="CHEBI:18035"/>
        <dbReference type="ChEBI" id="CHEBI:28868"/>
        <dbReference type="EC" id="3.1.1.3"/>
    </reaction>
</comment>
<protein>
    <recommendedName>
        <fullName evidence="6">Triacylglycerol lipase</fullName>
        <ecNumber evidence="6">3.1.1.3</ecNumber>
    </recommendedName>
    <alternativeName>
        <fullName evidence="6">Pancreatic lipase</fullName>
    </alternativeName>
</protein>
<evidence type="ECO:0000313" key="8">
    <source>
        <dbReference type="Ensembl" id="ENSPCEP00000018695.1"/>
    </source>
</evidence>
<organism evidence="8 9">
    <name type="scientific">Pelusios castaneus</name>
    <name type="common">West African mud turtle</name>
    <dbReference type="NCBI Taxonomy" id="367368"/>
    <lineage>
        <taxon>Eukaryota</taxon>
        <taxon>Metazoa</taxon>
        <taxon>Chordata</taxon>
        <taxon>Craniata</taxon>
        <taxon>Vertebrata</taxon>
        <taxon>Euteleostomi</taxon>
        <taxon>Archelosauria</taxon>
        <taxon>Testudinata</taxon>
        <taxon>Testudines</taxon>
        <taxon>Pleurodira</taxon>
        <taxon>Pelomedusidae</taxon>
        <taxon>Pelusios</taxon>
    </lineage>
</organism>
<evidence type="ECO:0000259" key="7">
    <source>
        <dbReference type="Pfam" id="PF00151"/>
    </source>
</evidence>
<dbReference type="Proteomes" id="UP000694393">
    <property type="component" value="Unplaced"/>
</dbReference>